<evidence type="ECO:0000256" key="2">
    <source>
        <dbReference type="ARBA" id="ARBA00022801"/>
    </source>
</evidence>
<dbReference type="AlphaFoldDB" id="A0A1H8RZB4"/>
<evidence type="ECO:0000259" key="5">
    <source>
        <dbReference type="PROSITE" id="PS51462"/>
    </source>
</evidence>
<dbReference type="Pfam" id="PF00293">
    <property type="entry name" value="NUDIX"/>
    <property type="match status" value="1"/>
</dbReference>
<dbReference type="PANTHER" id="PTHR43736">
    <property type="entry name" value="ADP-RIBOSE PYROPHOSPHATASE"/>
    <property type="match status" value="1"/>
</dbReference>
<dbReference type="InterPro" id="IPR000086">
    <property type="entry name" value="NUDIX_hydrolase_dom"/>
</dbReference>
<gene>
    <name evidence="6" type="ORF">SAMN05660991_01439</name>
</gene>
<evidence type="ECO:0000256" key="1">
    <source>
        <dbReference type="ARBA" id="ARBA00005582"/>
    </source>
</evidence>
<feature type="region of interest" description="Disordered" evidence="4">
    <location>
        <begin position="1"/>
        <end position="27"/>
    </location>
</feature>
<dbReference type="EMBL" id="FOEE01000003">
    <property type="protein sequence ID" value="SEO71682.1"/>
    <property type="molecule type" value="Genomic_DNA"/>
</dbReference>
<feature type="domain" description="Nudix hydrolase" evidence="5">
    <location>
        <begin position="34"/>
        <end position="165"/>
    </location>
</feature>
<organism evidence="6 7">
    <name type="scientific">Trujillonella endophytica</name>
    <dbReference type="NCBI Taxonomy" id="673521"/>
    <lineage>
        <taxon>Bacteria</taxon>
        <taxon>Bacillati</taxon>
        <taxon>Actinomycetota</taxon>
        <taxon>Actinomycetes</taxon>
        <taxon>Geodermatophilales</taxon>
        <taxon>Geodermatophilaceae</taxon>
        <taxon>Trujillonella</taxon>
    </lineage>
</organism>
<dbReference type="Gene3D" id="3.90.79.10">
    <property type="entry name" value="Nucleoside Triphosphate Pyrophosphohydrolase"/>
    <property type="match status" value="1"/>
</dbReference>
<proteinExistence type="inferred from homology"/>
<dbReference type="STRING" id="673521.SAMN05660991_01439"/>
<dbReference type="InterPro" id="IPR020476">
    <property type="entry name" value="Nudix_hydrolase"/>
</dbReference>
<dbReference type="Proteomes" id="UP000198960">
    <property type="component" value="Unassembled WGS sequence"/>
</dbReference>
<dbReference type="PROSITE" id="PS51462">
    <property type="entry name" value="NUDIX"/>
    <property type="match status" value="1"/>
</dbReference>
<keyword evidence="7" id="KW-1185">Reference proteome</keyword>
<dbReference type="PROSITE" id="PS00893">
    <property type="entry name" value="NUDIX_BOX"/>
    <property type="match status" value="1"/>
</dbReference>
<dbReference type="InterPro" id="IPR020084">
    <property type="entry name" value="NUDIX_hydrolase_CS"/>
</dbReference>
<dbReference type="GO" id="GO:0016787">
    <property type="term" value="F:hydrolase activity"/>
    <property type="evidence" value="ECO:0007669"/>
    <property type="project" value="UniProtKB-KW"/>
</dbReference>
<evidence type="ECO:0000313" key="6">
    <source>
        <dbReference type="EMBL" id="SEO71682.1"/>
    </source>
</evidence>
<sequence length="165" mass="16711">MPEPPVPGAGTGEPVPEPVPRSVPQSVPESAPVPVVACVGAVVHDAAGRLLLIRRGTEPGRGLWSVPGGRVERGESLVAAVEREVLEETGLPVRAGAVVGRVRIPGPGVVYDVADLACTLLDPTAVPVAGDDADEVTFAAAADLAHLSCTAGLLESLGSWGVLPR</sequence>
<reference evidence="7" key="1">
    <citation type="submission" date="2016-10" db="EMBL/GenBank/DDBJ databases">
        <authorList>
            <person name="Varghese N."/>
            <person name="Submissions S."/>
        </authorList>
    </citation>
    <scope>NUCLEOTIDE SEQUENCE [LARGE SCALE GENOMIC DNA]</scope>
    <source>
        <strain evidence="7">DSM 45413</strain>
    </source>
</reference>
<dbReference type="PANTHER" id="PTHR43736:SF1">
    <property type="entry name" value="DIHYDRONEOPTERIN TRIPHOSPHATE DIPHOSPHATASE"/>
    <property type="match status" value="1"/>
</dbReference>
<evidence type="ECO:0000256" key="3">
    <source>
        <dbReference type="RuleBase" id="RU003476"/>
    </source>
</evidence>
<evidence type="ECO:0000313" key="7">
    <source>
        <dbReference type="Proteomes" id="UP000198960"/>
    </source>
</evidence>
<dbReference type="InterPro" id="IPR015797">
    <property type="entry name" value="NUDIX_hydrolase-like_dom_sf"/>
</dbReference>
<keyword evidence="2 3" id="KW-0378">Hydrolase</keyword>
<comment type="similarity">
    <text evidence="1 3">Belongs to the Nudix hydrolase family.</text>
</comment>
<evidence type="ECO:0000256" key="4">
    <source>
        <dbReference type="SAM" id="MobiDB-lite"/>
    </source>
</evidence>
<protein>
    <submittedName>
        <fullName evidence="6">ADP-ribose pyrophosphatase YjhB, NUDIX family</fullName>
    </submittedName>
</protein>
<dbReference type="PRINTS" id="PR00502">
    <property type="entry name" value="NUDIXFAMILY"/>
</dbReference>
<accession>A0A1H8RZB4</accession>
<name>A0A1H8RZB4_9ACTN</name>
<dbReference type="SUPFAM" id="SSF55811">
    <property type="entry name" value="Nudix"/>
    <property type="match status" value="1"/>
</dbReference>